<dbReference type="Gene3D" id="3.30.230.90">
    <property type="match status" value="1"/>
</dbReference>
<accession>A0A167ER60</accession>
<keyword evidence="2" id="KW-1185">Reference proteome</keyword>
<dbReference type="GeneID" id="30033822"/>
<evidence type="ECO:0000313" key="2">
    <source>
        <dbReference type="Proteomes" id="UP000189580"/>
    </source>
</evidence>
<dbReference type="AlphaFoldDB" id="A0A167ER60"/>
<dbReference type="KEGG" id="slb:AWJ20_1963"/>
<dbReference type="EMBL" id="CP014503">
    <property type="protein sequence ID" value="ANB14375.1"/>
    <property type="molecule type" value="Genomic_DNA"/>
</dbReference>
<proteinExistence type="predicted"/>
<evidence type="ECO:0000313" key="1">
    <source>
        <dbReference type="EMBL" id="ANB14375.1"/>
    </source>
</evidence>
<dbReference type="Proteomes" id="UP000189580">
    <property type="component" value="Chromosome b"/>
</dbReference>
<organism evidence="1 2">
    <name type="scientific">Sugiyamaella lignohabitans</name>
    <dbReference type="NCBI Taxonomy" id="796027"/>
    <lineage>
        <taxon>Eukaryota</taxon>
        <taxon>Fungi</taxon>
        <taxon>Dikarya</taxon>
        <taxon>Ascomycota</taxon>
        <taxon>Saccharomycotina</taxon>
        <taxon>Dipodascomycetes</taxon>
        <taxon>Dipodascales</taxon>
        <taxon>Trichomonascaceae</taxon>
        <taxon>Sugiyamaella</taxon>
    </lineage>
</organism>
<name>A0A167ER60_9ASCO</name>
<dbReference type="InterPro" id="IPR053720">
    <property type="entry name" value="Psm_Assembly_Chaperone"/>
</dbReference>
<gene>
    <name evidence="1" type="ORF">AWJ20_1963</name>
</gene>
<reference evidence="1 2" key="1">
    <citation type="submission" date="2016-02" db="EMBL/GenBank/DDBJ databases">
        <title>Complete genome sequence and transcriptome regulation of the pentose utilising yeast Sugiyamaella lignohabitans.</title>
        <authorList>
            <person name="Bellasio M."/>
            <person name="Peymann A."/>
            <person name="Valli M."/>
            <person name="Sipitzky M."/>
            <person name="Graf A."/>
            <person name="Sauer M."/>
            <person name="Marx H."/>
            <person name="Mattanovich D."/>
        </authorList>
    </citation>
    <scope>NUCLEOTIDE SEQUENCE [LARGE SCALE GENOMIC DNA]</scope>
    <source>
        <strain evidence="1 2">CBS 10342</strain>
    </source>
</reference>
<dbReference type="OrthoDB" id="5593278at2759"/>
<sequence length="176" mass="19545">MKFDDLQDLAGTLHNMSESNDKIEFPAASKTKSIELQDGHIIDVVTVGFEDKISVMVNYDGRIGKIYYVPLLASSTSHLANYENRDDDGNPENDLLPLSHLTPMPLVGGSSDHDVQGRLYASMIASIVSRQSPDENRTVLVGLGTSIGPRPDEEITIEHRKQLLEIVKLVQECRVW</sequence>
<dbReference type="RefSeq" id="XP_018736852.1">
    <property type="nucleotide sequence ID" value="XM_018878882.1"/>
</dbReference>
<evidence type="ECO:0008006" key="3">
    <source>
        <dbReference type="Google" id="ProtNLM"/>
    </source>
</evidence>
<protein>
    <recommendedName>
        <fullName evidence="3">Proteasome assembly chaperone 3</fullName>
    </recommendedName>
</protein>